<dbReference type="Gene3D" id="3.40.630.10">
    <property type="entry name" value="Zn peptidases"/>
    <property type="match status" value="1"/>
</dbReference>
<keyword evidence="3" id="KW-1185">Reference proteome</keyword>
<name>A0ABU0W392_9GAMM</name>
<evidence type="ECO:0000313" key="2">
    <source>
        <dbReference type="EMBL" id="MDQ2068432.1"/>
    </source>
</evidence>
<gene>
    <name evidence="2" type="ORF">RBH19_00920</name>
</gene>
<dbReference type="GO" id="GO:0004180">
    <property type="term" value="F:carboxypeptidase activity"/>
    <property type="evidence" value="ECO:0007669"/>
    <property type="project" value="UniProtKB-KW"/>
</dbReference>
<dbReference type="SUPFAM" id="SSF53187">
    <property type="entry name" value="Zn-dependent exopeptidases"/>
    <property type="match status" value="1"/>
</dbReference>
<evidence type="ECO:0000259" key="1">
    <source>
        <dbReference type="Pfam" id="PF00246"/>
    </source>
</evidence>
<comment type="caution">
    <text evidence="2">The sequence shown here is derived from an EMBL/GenBank/DDBJ whole genome shotgun (WGS) entry which is preliminary data.</text>
</comment>
<protein>
    <submittedName>
        <fullName evidence="2">M14 family zinc carboxypeptidase</fullName>
    </submittedName>
</protein>
<keyword evidence="2" id="KW-0645">Protease</keyword>
<dbReference type="InterPro" id="IPR000834">
    <property type="entry name" value="Peptidase_M14"/>
</dbReference>
<dbReference type="Proteomes" id="UP001239019">
    <property type="component" value="Unassembled WGS sequence"/>
</dbReference>
<accession>A0ABU0W392</accession>
<organism evidence="2 3">
    <name type="scientific">Natronospira bacteriovora</name>
    <dbReference type="NCBI Taxonomy" id="3069753"/>
    <lineage>
        <taxon>Bacteria</taxon>
        <taxon>Pseudomonadati</taxon>
        <taxon>Pseudomonadota</taxon>
        <taxon>Gammaproteobacteria</taxon>
        <taxon>Natronospirales</taxon>
        <taxon>Natronospiraceae</taxon>
        <taxon>Natronospira</taxon>
    </lineage>
</organism>
<keyword evidence="2" id="KW-0378">Hydrolase</keyword>
<dbReference type="EMBL" id="JAVDDT010000001">
    <property type="protein sequence ID" value="MDQ2068432.1"/>
    <property type="molecule type" value="Genomic_DNA"/>
</dbReference>
<keyword evidence="2" id="KW-0121">Carboxypeptidase</keyword>
<feature type="domain" description="Peptidase M14" evidence="1">
    <location>
        <begin position="63"/>
        <end position="291"/>
    </location>
</feature>
<dbReference type="InterPro" id="IPR029062">
    <property type="entry name" value="Class_I_gatase-like"/>
</dbReference>
<dbReference type="Pfam" id="PF00246">
    <property type="entry name" value="Peptidase_M14"/>
    <property type="match status" value="1"/>
</dbReference>
<sequence length="861" mass="98289">MKFRYGLTGLFLFFFSLPLAADTMELDWFLPWAAEYDQSIPTPEEVLGYQVGEWHVSHDQLIRYFERLADASDRVSLVEKERTYEQRPMLVARITSPGNQENLEAIRTARLAAMQPGSDEDLRDHPVVNWFGYSIHGDEASGANASMVVAWHLAAARDERTLAMLEDTIVLIEPAMNPDGVQRFASWVNMHRGQTLVGDPQNREHRQVWPRGRTNHYWFDLNRDWLPVQHPESRARVAGFHAWKPNVVGDWHEMGRNSTYFFQPGDPDRNNPRTPERNYELTAKIAEYHADLLDQYGVPYFTKEVFDDYYFGKGSTFPDINASVGILYEQASARGHLRETIHGDRSFTEAIRNQVLTSFSTLQASHDLRNELLGFQQRFYEEAMEEAARDRRKALVIGDPTDRARTAELVEILIRQDVDVRELGAEIEADGHTFRPGEAWLIPLEQPQYRFILAMMERQLEFPDTWFYDVSTWTLPLAFNMPMASLSARELRRASMGERLSEVPSFGGRADIDSDRLVAWAFDWAPYYAPRMTQRLLEAGARVRVAKQPFESPVAGGETRSFPRGTIMIPVGIQEEGVASRIEGILRRYAREDGVTVSAIEGGLSRSGVDLGSRNFRPVEPVRPAILVDDGVHMQEAGEIWHLLDFRYEVPVTLLNWGELDSADLSRYTHLYMVNGPWRRLSDGQKQAVHDWVRQGGTLVAQKNALEWVADSGLYDLEFRQRERGESERLPYDDFAADRAAQVIGGAIFETELDLTHPLAFGYSRERLPVFRNSTRYLEPGDNPYVQVARYVDEPLMSGYVSDENLAMMGGSLSLMADRVGQGAVILFVDNTSFRAFWFGTNRLLLNSLYFSGAINHTSRQ</sequence>
<dbReference type="RefSeq" id="WP_306726923.1">
    <property type="nucleotide sequence ID" value="NZ_JAVDDT010000001.1"/>
</dbReference>
<dbReference type="Gene3D" id="3.40.50.880">
    <property type="match status" value="1"/>
</dbReference>
<dbReference type="SUPFAM" id="SSF52317">
    <property type="entry name" value="Class I glutamine amidotransferase-like"/>
    <property type="match status" value="1"/>
</dbReference>
<reference evidence="2 3" key="1">
    <citation type="submission" date="2023-08" db="EMBL/GenBank/DDBJ databases">
        <title>Whole-genome sequencing of halo(alkali)philic microorganisms from hypersaline lakes.</title>
        <authorList>
            <person name="Sorokin D.Y."/>
            <person name="Abbas B."/>
            <person name="Merkel A.Y."/>
        </authorList>
    </citation>
    <scope>NUCLEOTIDE SEQUENCE [LARGE SCALE GENOMIC DNA]</scope>
    <source>
        <strain evidence="2 3">AB-CW4</strain>
    </source>
</reference>
<evidence type="ECO:0000313" key="3">
    <source>
        <dbReference type="Proteomes" id="UP001239019"/>
    </source>
</evidence>
<proteinExistence type="predicted"/>